<dbReference type="InterPro" id="IPR002586">
    <property type="entry name" value="CobQ/CobB/MinD/ParA_Nub-bd_dom"/>
</dbReference>
<dbReference type="Pfam" id="PF01656">
    <property type="entry name" value="CbiA"/>
    <property type="match status" value="1"/>
</dbReference>
<comment type="caution">
    <text evidence="2">The sequence shown here is derived from an EMBL/GenBank/DDBJ whole genome shotgun (WGS) entry which is preliminary data.</text>
</comment>
<protein>
    <submittedName>
        <fullName evidence="2">Carbon monoxide dehydrogenase</fullName>
    </submittedName>
</protein>
<organism evidence="2">
    <name type="scientific">Thermodesulfovibrio aggregans</name>
    <dbReference type="NCBI Taxonomy" id="86166"/>
    <lineage>
        <taxon>Bacteria</taxon>
        <taxon>Pseudomonadati</taxon>
        <taxon>Nitrospirota</taxon>
        <taxon>Thermodesulfovibrionia</taxon>
        <taxon>Thermodesulfovibrionales</taxon>
        <taxon>Thermodesulfovibrionaceae</taxon>
        <taxon>Thermodesulfovibrio</taxon>
    </lineage>
</organism>
<dbReference type="InterPro" id="IPR014433">
    <property type="entry name" value="CooC"/>
</dbReference>
<evidence type="ECO:0000313" key="2">
    <source>
        <dbReference type="EMBL" id="HGG99078.1"/>
    </source>
</evidence>
<dbReference type="GO" id="GO:0005524">
    <property type="term" value="F:ATP binding"/>
    <property type="evidence" value="ECO:0007669"/>
    <property type="project" value="TreeGrafter"/>
</dbReference>
<evidence type="ECO:0000259" key="1">
    <source>
        <dbReference type="Pfam" id="PF01656"/>
    </source>
</evidence>
<dbReference type="GO" id="GO:0009898">
    <property type="term" value="C:cytoplasmic side of plasma membrane"/>
    <property type="evidence" value="ECO:0007669"/>
    <property type="project" value="TreeGrafter"/>
</dbReference>
<dbReference type="PANTHER" id="PTHR43384:SF15">
    <property type="entry name" value="ATP-BINDING PROTEIN"/>
    <property type="match status" value="1"/>
</dbReference>
<dbReference type="GO" id="GO:0051782">
    <property type="term" value="P:negative regulation of cell division"/>
    <property type="evidence" value="ECO:0007669"/>
    <property type="project" value="TreeGrafter"/>
</dbReference>
<dbReference type="GO" id="GO:0005829">
    <property type="term" value="C:cytosol"/>
    <property type="evidence" value="ECO:0007669"/>
    <property type="project" value="TreeGrafter"/>
</dbReference>
<proteinExistence type="predicted"/>
<dbReference type="SUPFAM" id="SSF52540">
    <property type="entry name" value="P-loop containing nucleoside triphosphate hydrolases"/>
    <property type="match status" value="1"/>
</dbReference>
<sequence length="244" mass="27741">MSFFIVFAGKGGTGKSSLAALTVKYLIEKKLSPVLVVDADPNYCLPELLGIQIYKTLASVRDDVARNKPEGMSLDEWFQIEVNRVIQECSGFDLLVMGRPEGSGCYCAINNVLKRILLKLAEQYRYIVVDNEAGMEHFSRGLIDQINILFIVSTPAKSSIRAAYRIKELIKELNIIAKKEILVINQAFKEEEDERLKEDFERVVYAYFDKNIWNTGEKGGNIFYLNSMSPLVKSFYTILEEVIE</sequence>
<dbReference type="AlphaFoldDB" id="A0A7C4AIQ4"/>
<dbReference type="Gene3D" id="3.40.50.300">
    <property type="entry name" value="P-loop containing nucleotide triphosphate hydrolases"/>
    <property type="match status" value="1"/>
</dbReference>
<name>A0A7C4AIQ4_9BACT</name>
<feature type="domain" description="CobQ/CobB/MinD/ParA nucleotide binding" evidence="1">
    <location>
        <begin position="5"/>
        <end position="205"/>
    </location>
</feature>
<accession>A0A7C4AIQ4</accession>
<gene>
    <name evidence="2" type="ORF">ENV75_01305</name>
</gene>
<dbReference type="EMBL" id="DTHO01000011">
    <property type="protein sequence ID" value="HGG99078.1"/>
    <property type="molecule type" value="Genomic_DNA"/>
</dbReference>
<dbReference type="GO" id="GO:0016887">
    <property type="term" value="F:ATP hydrolysis activity"/>
    <property type="evidence" value="ECO:0007669"/>
    <property type="project" value="TreeGrafter"/>
</dbReference>
<dbReference type="PANTHER" id="PTHR43384">
    <property type="entry name" value="SEPTUM SITE-DETERMINING PROTEIN MIND HOMOLOG, CHLOROPLASTIC-RELATED"/>
    <property type="match status" value="1"/>
</dbReference>
<reference evidence="2" key="1">
    <citation type="journal article" date="2020" name="mSystems">
        <title>Genome- and Community-Level Interaction Insights into Carbon Utilization and Element Cycling Functions of Hydrothermarchaeota in Hydrothermal Sediment.</title>
        <authorList>
            <person name="Zhou Z."/>
            <person name="Liu Y."/>
            <person name="Xu W."/>
            <person name="Pan J."/>
            <person name="Luo Z.H."/>
            <person name="Li M."/>
        </authorList>
    </citation>
    <scope>NUCLEOTIDE SEQUENCE [LARGE SCALE GENOMIC DNA]</scope>
    <source>
        <strain evidence="2">SpSt-788</strain>
    </source>
</reference>
<dbReference type="InterPro" id="IPR050625">
    <property type="entry name" value="ParA/MinD_ATPase"/>
</dbReference>
<dbReference type="PIRSF" id="PIRSF005647">
    <property type="entry name" value="CooC"/>
    <property type="match status" value="1"/>
</dbReference>
<dbReference type="InterPro" id="IPR027417">
    <property type="entry name" value="P-loop_NTPase"/>
</dbReference>